<dbReference type="InterPro" id="IPR029044">
    <property type="entry name" value="Nucleotide-diphossugar_trans"/>
</dbReference>
<keyword evidence="4 6" id="KW-0808">Transferase</keyword>
<reference evidence="6 7" key="1">
    <citation type="submission" date="2015-10" db="EMBL/GenBank/DDBJ databases">
        <title>Resequencing of Lactobacillus plantarum WJL strain genome.</title>
        <authorList>
            <person name="Martino M.E."/>
        </authorList>
    </citation>
    <scope>NUCLEOTIDE SEQUENCE [LARGE SCALE GENOMIC DNA]</scope>
    <source>
        <strain evidence="6 7">WJL</strain>
    </source>
</reference>
<feature type="domain" description="Glycosyltransferase 2-like" evidence="5">
    <location>
        <begin position="7"/>
        <end position="111"/>
    </location>
</feature>
<dbReference type="PANTHER" id="PTHR43179">
    <property type="entry name" value="RHAMNOSYLTRANSFERASE WBBL"/>
    <property type="match status" value="1"/>
</dbReference>
<dbReference type="Gene3D" id="3.90.550.10">
    <property type="entry name" value="Spore Coat Polysaccharide Biosynthesis Protein SpsA, Chain A"/>
    <property type="match status" value="1"/>
</dbReference>
<sequence>MKKVAAILVTYNRVDLLKKCLSQLLIQPAALTQILVIDNHSSDDTQSFMSKLVKEHHQVIYSRLDSNLGGAGGFSEGIKQAMSLDVDYFWIMDDDTIPNPDTLTNLLDADKQLQSKWSFLSSNVRWVDNKAARMNQLTTQKYWSDEIGNGLIAVKTGTFVSILIKKDDVVRVGLPISEFFIWSDDTEYTIRLSDKFTGYFVINSTVTHETKVNLSVDLVHERDKNKISRYYYSLRNGFYIARREKKVGRYFVRAVLLSLSVIVSNSEYKWLKLKALYRGLFAGFVFNPKIKFYS</sequence>
<dbReference type="InterPro" id="IPR001173">
    <property type="entry name" value="Glyco_trans_2-like"/>
</dbReference>
<evidence type="ECO:0000256" key="2">
    <source>
        <dbReference type="ARBA" id="ARBA00006739"/>
    </source>
</evidence>
<dbReference type="GO" id="GO:0016757">
    <property type="term" value="F:glycosyltransferase activity"/>
    <property type="evidence" value="ECO:0007669"/>
    <property type="project" value="UniProtKB-KW"/>
</dbReference>
<accession>A0A837PF02</accession>
<dbReference type="CDD" id="cd04185">
    <property type="entry name" value="GT_2_like_b"/>
    <property type="match status" value="1"/>
</dbReference>
<comment type="similarity">
    <text evidence="2">Belongs to the glycosyltransferase 2 family.</text>
</comment>
<keyword evidence="3" id="KW-0328">Glycosyltransferase</keyword>
<dbReference type="Pfam" id="PF00535">
    <property type="entry name" value="Glycos_transf_2"/>
    <property type="match status" value="1"/>
</dbReference>
<comment type="pathway">
    <text evidence="1">Cell wall biogenesis; cell wall polysaccharide biosynthesis.</text>
</comment>
<protein>
    <submittedName>
        <fullName evidence="6">Glycosyltransferase</fullName>
    </submittedName>
</protein>
<proteinExistence type="inferred from homology"/>
<comment type="caution">
    <text evidence="6">The sequence shown here is derived from an EMBL/GenBank/DDBJ whole genome shotgun (WGS) entry which is preliminary data.</text>
</comment>
<dbReference type="Proteomes" id="UP000050511">
    <property type="component" value="Unassembled WGS sequence"/>
</dbReference>
<evidence type="ECO:0000313" key="6">
    <source>
        <dbReference type="EMBL" id="KPN44438.1"/>
    </source>
</evidence>
<dbReference type="RefSeq" id="WP_013355379.1">
    <property type="nucleotide sequence ID" value="NZ_AUTE01000021.1"/>
</dbReference>
<organism evidence="6 7">
    <name type="scientific">Lactiplantibacillus plantarum WJL</name>
    <dbReference type="NCBI Taxonomy" id="1350466"/>
    <lineage>
        <taxon>Bacteria</taxon>
        <taxon>Bacillati</taxon>
        <taxon>Bacillota</taxon>
        <taxon>Bacilli</taxon>
        <taxon>Lactobacillales</taxon>
        <taxon>Lactobacillaceae</taxon>
        <taxon>Lactiplantibacillus</taxon>
    </lineage>
</organism>
<evidence type="ECO:0000313" key="7">
    <source>
        <dbReference type="Proteomes" id="UP000050511"/>
    </source>
</evidence>
<evidence type="ECO:0000256" key="3">
    <source>
        <dbReference type="ARBA" id="ARBA00022676"/>
    </source>
</evidence>
<dbReference type="EMBL" id="LKLZ01000003">
    <property type="protein sequence ID" value="KPN44438.1"/>
    <property type="molecule type" value="Genomic_DNA"/>
</dbReference>
<name>A0A837PF02_LACPN</name>
<dbReference type="AlphaFoldDB" id="A0A837PF02"/>
<dbReference type="PANTHER" id="PTHR43179:SF12">
    <property type="entry name" value="GALACTOFURANOSYLTRANSFERASE GLFT2"/>
    <property type="match status" value="1"/>
</dbReference>
<dbReference type="SUPFAM" id="SSF53448">
    <property type="entry name" value="Nucleotide-diphospho-sugar transferases"/>
    <property type="match status" value="1"/>
</dbReference>
<evidence type="ECO:0000256" key="4">
    <source>
        <dbReference type="ARBA" id="ARBA00022679"/>
    </source>
</evidence>
<evidence type="ECO:0000259" key="5">
    <source>
        <dbReference type="Pfam" id="PF00535"/>
    </source>
</evidence>
<evidence type="ECO:0000256" key="1">
    <source>
        <dbReference type="ARBA" id="ARBA00004776"/>
    </source>
</evidence>
<gene>
    <name evidence="6" type="ORF">WJL_1516</name>
</gene>